<evidence type="ECO:0000313" key="2">
    <source>
        <dbReference type="EMBL" id="NCI50351.1"/>
    </source>
</evidence>
<gene>
    <name evidence="2" type="ORF">GWC95_10490</name>
</gene>
<dbReference type="EMBL" id="JAACJS010000012">
    <property type="protein sequence ID" value="NCI50351.1"/>
    <property type="molecule type" value="Genomic_DNA"/>
</dbReference>
<comment type="caution">
    <text evidence="2">The sequence shown here is derived from an EMBL/GenBank/DDBJ whole genome shotgun (WGS) entry which is preliminary data.</text>
</comment>
<sequence>MEIIIQSLGFKAGESLEGFVREKVNTLKSDRIIRANVTLFKGPGSEPQNDYCEIRLEMPGNDPFVKRHSAYFETAVTECVDVLSENLNRLKSRVIKERQAEANAIQDALLEAEADVDVDTDLEDVVKNP</sequence>
<dbReference type="Pfam" id="PF02482">
    <property type="entry name" value="Ribosomal_S30AE"/>
    <property type="match status" value="1"/>
</dbReference>
<evidence type="ECO:0000313" key="3">
    <source>
        <dbReference type="Proteomes" id="UP000753802"/>
    </source>
</evidence>
<name>A0ABW9ZT95_9BACT</name>
<evidence type="ECO:0000256" key="1">
    <source>
        <dbReference type="SAM" id="Coils"/>
    </source>
</evidence>
<organism evidence="2 3">
    <name type="scientific">Sediminibacterium roseum</name>
    <dbReference type="NCBI Taxonomy" id="1978412"/>
    <lineage>
        <taxon>Bacteria</taxon>
        <taxon>Pseudomonadati</taxon>
        <taxon>Bacteroidota</taxon>
        <taxon>Chitinophagia</taxon>
        <taxon>Chitinophagales</taxon>
        <taxon>Chitinophagaceae</taxon>
        <taxon>Sediminibacterium</taxon>
    </lineage>
</organism>
<dbReference type="InterPro" id="IPR003489">
    <property type="entry name" value="RHF/RaiA"/>
</dbReference>
<dbReference type="Gene3D" id="3.30.160.100">
    <property type="entry name" value="Ribosome hibernation promotion factor-like"/>
    <property type="match status" value="1"/>
</dbReference>
<dbReference type="RefSeq" id="WP_161818653.1">
    <property type="nucleotide sequence ID" value="NZ_JAACJS010000012.1"/>
</dbReference>
<feature type="coiled-coil region" evidence="1">
    <location>
        <begin position="80"/>
        <end position="115"/>
    </location>
</feature>
<dbReference type="Proteomes" id="UP000753802">
    <property type="component" value="Unassembled WGS sequence"/>
</dbReference>
<keyword evidence="3" id="KW-1185">Reference proteome</keyword>
<protein>
    <submittedName>
        <fullName evidence="2">HPF/RaiA family ribosome-associated protein</fullName>
    </submittedName>
</protein>
<reference evidence="2 3" key="1">
    <citation type="submission" date="2020-01" db="EMBL/GenBank/DDBJ databases">
        <title>Genome analysis.</title>
        <authorList>
            <person name="Wu S."/>
            <person name="Wang G."/>
        </authorList>
    </citation>
    <scope>NUCLEOTIDE SEQUENCE [LARGE SCALE GENOMIC DNA]</scope>
    <source>
        <strain evidence="2 3">SYL130</strain>
    </source>
</reference>
<dbReference type="SUPFAM" id="SSF69754">
    <property type="entry name" value="Ribosome binding protein Y (YfiA homologue)"/>
    <property type="match status" value="1"/>
</dbReference>
<accession>A0ABW9ZT95</accession>
<proteinExistence type="predicted"/>
<keyword evidence="1" id="KW-0175">Coiled coil</keyword>
<dbReference type="InterPro" id="IPR036567">
    <property type="entry name" value="RHF-like"/>
</dbReference>